<proteinExistence type="predicted"/>
<dbReference type="EMBL" id="CP109495">
    <property type="protein sequence ID" value="WUX53558.1"/>
    <property type="molecule type" value="Genomic_DNA"/>
</dbReference>
<gene>
    <name evidence="4" type="ORF">OG442_19495</name>
</gene>
<evidence type="ECO:0000256" key="1">
    <source>
        <dbReference type="SAM" id="MobiDB-lite"/>
    </source>
</evidence>
<feature type="region of interest" description="Disordered" evidence="1">
    <location>
        <begin position="198"/>
        <end position="219"/>
    </location>
</feature>
<keyword evidence="5" id="KW-1185">Reference proteome</keyword>
<keyword evidence="2" id="KW-0812">Transmembrane</keyword>
<feature type="region of interest" description="Disordered" evidence="1">
    <location>
        <begin position="356"/>
        <end position="402"/>
    </location>
</feature>
<protein>
    <submittedName>
        <fullName evidence="4">Peptidase</fullName>
    </submittedName>
</protein>
<accession>A0ABZ2A823</accession>
<feature type="signal peptide" evidence="3">
    <location>
        <begin position="1"/>
        <end position="29"/>
    </location>
</feature>
<evidence type="ECO:0000256" key="3">
    <source>
        <dbReference type="SAM" id="SignalP"/>
    </source>
</evidence>
<evidence type="ECO:0000256" key="2">
    <source>
        <dbReference type="SAM" id="Phobius"/>
    </source>
</evidence>
<reference evidence="4" key="1">
    <citation type="submission" date="2022-10" db="EMBL/GenBank/DDBJ databases">
        <title>The complete genomes of actinobacterial strains from the NBC collection.</title>
        <authorList>
            <person name="Joergensen T.S."/>
            <person name="Alvarez Arevalo M."/>
            <person name="Sterndorff E.B."/>
            <person name="Faurdal D."/>
            <person name="Vuksanovic O."/>
            <person name="Mourched A.-S."/>
            <person name="Charusanti P."/>
            <person name="Shaw S."/>
            <person name="Blin K."/>
            <person name="Weber T."/>
        </authorList>
    </citation>
    <scope>NUCLEOTIDE SEQUENCE</scope>
    <source>
        <strain evidence="4">NBC_01432</strain>
    </source>
</reference>
<dbReference type="RefSeq" id="WP_329077167.1">
    <property type="nucleotide sequence ID" value="NZ_CP109495.1"/>
</dbReference>
<organism evidence="4 5">
    <name type="scientific">Streptomyces niveus</name>
    <name type="common">Streptomyces spheroides</name>
    <dbReference type="NCBI Taxonomy" id="193462"/>
    <lineage>
        <taxon>Bacteria</taxon>
        <taxon>Bacillati</taxon>
        <taxon>Actinomycetota</taxon>
        <taxon>Actinomycetes</taxon>
        <taxon>Kitasatosporales</taxon>
        <taxon>Streptomycetaceae</taxon>
        <taxon>Streptomyces</taxon>
    </lineage>
</organism>
<keyword evidence="2" id="KW-1133">Transmembrane helix</keyword>
<evidence type="ECO:0000313" key="4">
    <source>
        <dbReference type="EMBL" id="WUX53558.1"/>
    </source>
</evidence>
<keyword evidence="3" id="KW-0732">Signal</keyword>
<feature type="chain" id="PRO_5047274990" evidence="3">
    <location>
        <begin position="30"/>
        <end position="432"/>
    </location>
</feature>
<keyword evidence="2" id="KW-0472">Membrane</keyword>
<feature type="compositionally biased region" description="Polar residues" evidence="1">
    <location>
        <begin position="380"/>
        <end position="402"/>
    </location>
</feature>
<evidence type="ECO:0000313" key="5">
    <source>
        <dbReference type="Proteomes" id="UP001432209"/>
    </source>
</evidence>
<name>A0ABZ2A823_STRNV</name>
<feature type="compositionally biased region" description="Acidic residues" evidence="1">
    <location>
        <begin position="203"/>
        <end position="212"/>
    </location>
</feature>
<dbReference type="Proteomes" id="UP001432209">
    <property type="component" value="Chromosome"/>
</dbReference>
<sequence>MKIRRILATAVVAAVTTPALLLSVSPALADAQQSAASQERQAGDRDKPSIEELEKAAEQAQKVYDDAVAAEKAARLVVDAALSDDAPLTVAAKAAKKEAEAAATAKENADTALADAKAALAALPETASDEEKAAAEKAVADAEAAAVAAASAKTAADEKAAAAGKAADDARVAAAREYDKVQKALAAALKAKEAADKALADAKDEEPEEPNEPDCVPENKLDTVVKGLPSKIVAGSTTDFSLRVTNGTKKTMDEVYPFVYFHATDNGGYNVIDDAFHLQWSTSASPTWKNVQYGTVGPVNSLKGGSHADVKLRLKVDAQAPAGHGVAFVAGEYINDDESCGGNFASEYAFDLLPAGSAPDDVDDAKPDKTKPGTPDTKPQGGTSNTASDSGSLADTGSSSPLPQLAAAAGAALALGGAAFYTVRRRRADSTS</sequence>
<feature type="transmembrane region" description="Helical" evidence="2">
    <location>
        <begin position="405"/>
        <end position="423"/>
    </location>
</feature>